<sequence>MPHPIINIADVELAPYPSGNSPKGPAAERFDARMGRFSAQLGATKLGYNITAVPPGKRAFPFHCHHFNEEMFFVIEGTGEVRFGKEHHPIRAGDVIACPPGGPERAHQIINTGTVELRYLAVSTKETPEICEYPDTGKYAVMAEFPPGEDGSPQGFRIVSKPDMSVGYWDEE</sequence>
<dbReference type="GO" id="GO:0046872">
    <property type="term" value="F:metal ion binding"/>
    <property type="evidence" value="ECO:0007669"/>
    <property type="project" value="UniProtKB-KW"/>
</dbReference>
<dbReference type="PANTHER" id="PTHR35848">
    <property type="entry name" value="OXALATE-BINDING PROTEIN"/>
    <property type="match status" value="1"/>
</dbReference>
<dbReference type="AlphaFoldDB" id="A0A4R0YYT4"/>
<dbReference type="RefSeq" id="WP_131409012.1">
    <property type="nucleotide sequence ID" value="NZ_SJTG01000002.1"/>
</dbReference>
<evidence type="ECO:0000259" key="2">
    <source>
        <dbReference type="Pfam" id="PF07883"/>
    </source>
</evidence>
<evidence type="ECO:0000313" key="4">
    <source>
        <dbReference type="Proteomes" id="UP000291822"/>
    </source>
</evidence>
<feature type="domain" description="Cupin type-2" evidence="2">
    <location>
        <begin position="51"/>
        <end position="122"/>
    </location>
</feature>
<organism evidence="3 4">
    <name type="scientific">Dyella soli</name>
    <dbReference type="NCBI Taxonomy" id="522319"/>
    <lineage>
        <taxon>Bacteria</taxon>
        <taxon>Pseudomonadati</taxon>
        <taxon>Pseudomonadota</taxon>
        <taxon>Gammaproteobacteria</taxon>
        <taxon>Lysobacterales</taxon>
        <taxon>Rhodanobacteraceae</taxon>
        <taxon>Dyella</taxon>
    </lineage>
</organism>
<keyword evidence="1" id="KW-0479">Metal-binding</keyword>
<dbReference type="InterPro" id="IPR011051">
    <property type="entry name" value="RmlC_Cupin_sf"/>
</dbReference>
<dbReference type="InterPro" id="IPR014710">
    <property type="entry name" value="RmlC-like_jellyroll"/>
</dbReference>
<dbReference type="SUPFAM" id="SSF51182">
    <property type="entry name" value="RmlC-like cupins"/>
    <property type="match status" value="1"/>
</dbReference>
<accession>A0A4R0YYT4</accession>
<comment type="caution">
    <text evidence="3">The sequence shown here is derived from an EMBL/GenBank/DDBJ whole genome shotgun (WGS) entry which is preliminary data.</text>
</comment>
<protein>
    <submittedName>
        <fullName evidence="3">Cupin domain-containing protein</fullName>
    </submittedName>
</protein>
<dbReference type="PANTHER" id="PTHR35848:SF6">
    <property type="entry name" value="CUPIN TYPE-2 DOMAIN-CONTAINING PROTEIN"/>
    <property type="match status" value="1"/>
</dbReference>
<evidence type="ECO:0000313" key="3">
    <source>
        <dbReference type="EMBL" id="TCI10724.1"/>
    </source>
</evidence>
<name>A0A4R0YYT4_9GAMM</name>
<dbReference type="Proteomes" id="UP000291822">
    <property type="component" value="Unassembled WGS sequence"/>
</dbReference>
<dbReference type="InterPro" id="IPR051610">
    <property type="entry name" value="GPI/OXD"/>
</dbReference>
<gene>
    <name evidence="3" type="ORF">EZM97_17895</name>
</gene>
<proteinExistence type="predicted"/>
<dbReference type="CDD" id="cd02224">
    <property type="entry name" value="cupin_SPO2919-like"/>
    <property type="match status" value="1"/>
</dbReference>
<dbReference type="InterPro" id="IPR013096">
    <property type="entry name" value="Cupin_2"/>
</dbReference>
<dbReference type="Gene3D" id="2.60.120.10">
    <property type="entry name" value="Jelly Rolls"/>
    <property type="match status" value="1"/>
</dbReference>
<keyword evidence="4" id="KW-1185">Reference proteome</keyword>
<dbReference type="Pfam" id="PF07883">
    <property type="entry name" value="Cupin_2"/>
    <property type="match status" value="1"/>
</dbReference>
<reference evidence="3 4" key="1">
    <citation type="submission" date="2019-02" db="EMBL/GenBank/DDBJ databases">
        <title>Dyella amyloliquefaciens sp. nov., isolated from forest soil.</title>
        <authorList>
            <person name="Gao Z.-H."/>
            <person name="Qiu L.-H."/>
        </authorList>
    </citation>
    <scope>NUCLEOTIDE SEQUENCE [LARGE SCALE GENOMIC DNA]</scope>
    <source>
        <strain evidence="3 4">KACC 12747</strain>
    </source>
</reference>
<evidence type="ECO:0000256" key="1">
    <source>
        <dbReference type="ARBA" id="ARBA00022723"/>
    </source>
</evidence>
<dbReference type="EMBL" id="SJTG01000002">
    <property type="protein sequence ID" value="TCI10724.1"/>
    <property type="molecule type" value="Genomic_DNA"/>
</dbReference>